<feature type="region of interest" description="Disordered" evidence="1">
    <location>
        <begin position="257"/>
        <end position="317"/>
    </location>
</feature>
<proteinExistence type="predicted"/>
<sequence length="317" mass="34304">MGNAKSRSGQNACSQFLPEERAEIDRLFDALSSGKHSSNTPPRSFSLQALQSHIGEALPPEMVTRLYDGMQRVNLTGTAKGPSEGVSQEQFTVSMSHLLKGNSEEKSLIILKMISATEGPVKAREVLKFTEDLVGSVMHVLDHRQQLRGWTQQKAPGCPPRVQVLAAQLFSEMKLQASVSRGRQMLPVLHLPQHGCVHLHGLQRPLHVPESSAADHPQWPGHGRAAQLLRAVDRCRFRKRTQQGQAHVYHVQQPSAVGQGELPVREVGGVGGGRSPRVAAGQEQEEHSGCGPRGPDPAGKLWAELPQPGAPGSPGGR</sequence>
<dbReference type="AlphaFoldDB" id="A0A8C4MAZ7"/>
<protein>
    <submittedName>
        <fullName evidence="2">MTOR associated protein, eak-7 homolog</fullName>
    </submittedName>
</protein>
<dbReference type="Proteomes" id="UP000694387">
    <property type="component" value="Chromosome 28"/>
</dbReference>
<evidence type="ECO:0000313" key="2">
    <source>
        <dbReference type="Ensembl" id="ENSEASP00005019948.2"/>
    </source>
</evidence>
<evidence type="ECO:0000313" key="3">
    <source>
        <dbReference type="Proteomes" id="UP000694387"/>
    </source>
</evidence>
<gene>
    <name evidence="2" type="primary">MEAK7</name>
</gene>
<evidence type="ECO:0000256" key="1">
    <source>
        <dbReference type="SAM" id="MobiDB-lite"/>
    </source>
</evidence>
<dbReference type="GeneTree" id="ENSGT00940000158087"/>
<name>A0A8C4MAZ7_EQUAS</name>
<reference evidence="2" key="3">
    <citation type="submission" date="2025-09" db="UniProtKB">
        <authorList>
            <consortium name="Ensembl"/>
        </authorList>
    </citation>
    <scope>IDENTIFICATION</scope>
</reference>
<organism evidence="2 3">
    <name type="scientific">Equus asinus</name>
    <name type="common">Donkey</name>
    <name type="synonym">Equus africanus asinus</name>
    <dbReference type="NCBI Taxonomy" id="9793"/>
    <lineage>
        <taxon>Eukaryota</taxon>
        <taxon>Metazoa</taxon>
        <taxon>Chordata</taxon>
        <taxon>Craniata</taxon>
        <taxon>Vertebrata</taxon>
        <taxon>Euteleostomi</taxon>
        <taxon>Mammalia</taxon>
        <taxon>Eutheria</taxon>
        <taxon>Laurasiatheria</taxon>
        <taxon>Perissodactyla</taxon>
        <taxon>Equidae</taxon>
        <taxon>Equus</taxon>
    </lineage>
</organism>
<accession>A0A8C4MAZ7</accession>
<dbReference type="Ensembl" id="ENSEAST00005021662.2">
    <property type="protein sequence ID" value="ENSEASP00005019948.2"/>
    <property type="gene ID" value="ENSEASG00005013769.2"/>
</dbReference>
<reference evidence="2 3" key="1">
    <citation type="journal article" date="2020" name="Nat. Commun.">
        <title>Donkey genomes provide new insights into domestication and selection for coat color.</title>
        <authorList>
            <person name="Wang"/>
            <person name="C."/>
            <person name="Li"/>
            <person name="H."/>
            <person name="Guo"/>
            <person name="Y."/>
            <person name="Huang"/>
            <person name="J."/>
            <person name="Sun"/>
            <person name="Y."/>
            <person name="Min"/>
            <person name="J."/>
            <person name="Wang"/>
            <person name="J."/>
            <person name="Fang"/>
            <person name="X."/>
            <person name="Zhao"/>
            <person name="Z."/>
            <person name="Wang"/>
            <person name="S."/>
            <person name="Zhang"/>
            <person name="Y."/>
            <person name="Liu"/>
            <person name="Q."/>
            <person name="Jiang"/>
            <person name="Q."/>
            <person name="Wang"/>
            <person name="X."/>
            <person name="Guo"/>
            <person name="Y."/>
            <person name="Yang"/>
            <person name="C."/>
            <person name="Wang"/>
            <person name="Y."/>
            <person name="Tian"/>
            <person name="F."/>
            <person name="Zhuang"/>
            <person name="G."/>
            <person name="Fan"/>
            <person name="Y."/>
            <person name="Gao"/>
            <person name="Q."/>
            <person name="Li"/>
            <person name="Y."/>
            <person name="Ju"/>
            <person name="Z."/>
            <person name="Li"/>
            <person name="J."/>
            <person name="Li"/>
            <person name="R."/>
            <person name="Hou"/>
            <person name="M."/>
            <person name="Yang"/>
            <person name="G."/>
            <person name="Liu"/>
            <person name="G."/>
            <person name="Liu"/>
            <person name="W."/>
            <person name="Guo"/>
            <person name="J."/>
            <person name="Pan"/>
            <person name="S."/>
            <person name="Fan"/>
            <person name="G."/>
            <person name="Zhang"/>
            <person name="W."/>
            <person name="Zhang"/>
            <person name="R."/>
            <person name="Yu"/>
            <person name="J."/>
            <person name="Zhang"/>
            <person name="X."/>
            <person name="Yin"/>
            <person name="Q."/>
            <person name="Ji"/>
            <person name="C."/>
            <person name="Jin"/>
            <person name="Y."/>
            <person name="Yue"/>
            <person name="G."/>
            <person name="Liu"/>
            <person name="M."/>
            <person name="Xu"/>
            <person name="J."/>
            <person name="Liu"/>
            <person name="S."/>
            <person name="Jordana"/>
            <person name="J."/>
            <person name="Noce"/>
            <person name="A."/>
            <person name="Amills"/>
            <person name="M."/>
            <person name="Wu"/>
            <person name="D.D."/>
            <person name="Li"/>
            <person name="S."/>
            <person name="Zhou"/>
            <person name="X. and Zhong"/>
            <person name="J."/>
        </authorList>
    </citation>
    <scope>NUCLEOTIDE SEQUENCE [LARGE SCALE GENOMIC DNA]</scope>
</reference>
<reference evidence="2" key="2">
    <citation type="submission" date="2025-08" db="UniProtKB">
        <authorList>
            <consortium name="Ensembl"/>
        </authorList>
    </citation>
    <scope>IDENTIFICATION</scope>
</reference>
<keyword evidence="3" id="KW-1185">Reference proteome</keyword>